<feature type="compositionally biased region" description="Basic and acidic residues" evidence="8">
    <location>
        <begin position="323"/>
        <end position="336"/>
    </location>
</feature>
<feature type="compositionally biased region" description="Pro residues" evidence="8">
    <location>
        <begin position="384"/>
        <end position="395"/>
    </location>
</feature>
<feature type="transmembrane region" description="Helical" evidence="9">
    <location>
        <begin position="441"/>
        <end position="464"/>
    </location>
</feature>
<reference evidence="11 12" key="2">
    <citation type="submission" date="2019-01" db="EMBL/GenBank/DDBJ databases">
        <title>Tautonia sociabilis, a novel thermotolerant planctomycete of Isosphaeraceae family, isolated from a 4000 m deep subterranean habitat.</title>
        <authorList>
            <person name="Kovaleva O.L."/>
            <person name="Elcheninov A.G."/>
            <person name="Van Heerden E."/>
            <person name="Toshchakov S.V."/>
            <person name="Novikov A."/>
            <person name="Bonch-Osmolovskaya E.A."/>
            <person name="Kublanov I.V."/>
        </authorList>
    </citation>
    <scope>NUCLEOTIDE SEQUENCE [LARGE SCALE GENOMIC DNA]</scope>
    <source>
        <strain evidence="11 12">GM2012</strain>
    </source>
</reference>
<evidence type="ECO:0000256" key="2">
    <source>
        <dbReference type="ARBA" id="ARBA00022527"/>
    </source>
</evidence>
<sequence length="510" mass="55427">MDDSIPSKASQTVTRLGSYRLIEPLGSGGMSSVFRAVHIDSGYEVALKVLPRYLAKNSTLLQRFLREAVSAEALEHPNIVSIYDRGSEGGRHYLVLEYVDGSDLHDRVRHRGPMPVDEAMRVIREAAQGLRYASSKGVVHRDIKPANILMASDGSVKLIDLGLALQHEAEDERVTRHGTTVGTVDYMAPEQARDSRAANERSDMYSLGCTLYYLLTGFPPFPGGHIADKLRRHATQPPPDVRQLRPDVPRGVARLILRLMAKRPEDRFADYDELLAELDTLASNPSEDGSGSFEYALIADDDESADFDLGDGAELIEPPSTRDVPRIVEPPRRPPAEPRFPPARNLVPGPEEASPREPELKLSELAMLLSDEDEPVSKNHRRPPSPSWEGPPVPLPRSKAAATDGDAFDPFADLGSAEEIVGSPVSLGRRRSYGEEASVKAWALGGAIVGLVIALLGFAIISLIRMDWPSRSSPAVGDEGQIADPMTGSTPAWGRSGQEPGARPSLGARV</sequence>
<name>A0A432MPK0_9BACT</name>
<evidence type="ECO:0000256" key="8">
    <source>
        <dbReference type="SAM" id="MobiDB-lite"/>
    </source>
</evidence>
<gene>
    <name evidence="11" type="ORF">TsocGM_03975</name>
</gene>
<dbReference type="Proteomes" id="UP000280296">
    <property type="component" value="Unassembled WGS sequence"/>
</dbReference>
<keyword evidence="4 7" id="KW-0547">Nucleotide-binding</keyword>
<dbReference type="InterPro" id="IPR000719">
    <property type="entry name" value="Prot_kinase_dom"/>
</dbReference>
<dbReference type="Gene3D" id="3.30.200.20">
    <property type="entry name" value="Phosphorylase Kinase, domain 1"/>
    <property type="match status" value="1"/>
</dbReference>
<dbReference type="PANTHER" id="PTHR43289">
    <property type="entry name" value="MITOGEN-ACTIVATED PROTEIN KINASE KINASE KINASE 20-RELATED"/>
    <property type="match status" value="1"/>
</dbReference>
<dbReference type="InterPro" id="IPR017441">
    <property type="entry name" value="Protein_kinase_ATP_BS"/>
</dbReference>
<dbReference type="PROSITE" id="PS00107">
    <property type="entry name" value="PROTEIN_KINASE_ATP"/>
    <property type="match status" value="1"/>
</dbReference>
<dbReference type="OrthoDB" id="207139at2"/>
<dbReference type="PROSITE" id="PS00108">
    <property type="entry name" value="PROTEIN_KINASE_ST"/>
    <property type="match status" value="1"/>
</dbReference>
<dbReference type="GO" id="GO:0005524">
    <property type="term" value="F:ATP binding"/>
    <property type="evidence" value="ECO:0007669"/>
    <property type="project" value="UniProtKB-UniRule"/>
</dbReference>
<evidence type="ECO:0000256" key="5">
    <source>
        <dbReference type="ARBA" id="ARBA00022777"/>
    </source>
</evidence>
<accession>A0A432MPK0</accession>
<keyword evidence="12" id="KW-1185">Reference proteome</keyword>
<dbReference type="CDD" id="cd14014">
    <property type="entry name" value="STKc_PknB_like"/>
    <property type="match status" value="1"/>
</dbReference>
<evidence type="ECO:0000313" key="12">
    <source>
        <dbReference type="Proteomes" id="UP000280296"/>
    </source>
</evidence>
<dbReference type="EC" id="2.7.11.1" evidence="1"/>
<feature type="binding site" evidence="7">
    <location>
        <position position="48"/>
    </location>
    <ligand>
        <name>ATP</name>
        <dbReference type="ChEBI" id="CHEBI:30616"/>
    </ligand>
</feature>
<feature type="domain" description="Protein kinase" evidence="10">
    <location>
        <begin position="19"/>
        <end position="281"/>
    </location>
</feature>
<dbReference type="AlphaFoldDB" id="A0A432MPK0"/>
<feature type="region of interest" description="Disordered" evidence="8">
    <location>
        <begin position="472"/>
        <end position="510"/>
    </location>
</feature>
<keyword evidence="9" id="KW-0472">Membrane</keyword>
<protein>
    <recommendedName>
        <fullName evidence="1">non-specific serine/threonine protein kinase</fullName>
        <ecNumber evidence="1">2.7.11.1</ecNumber>
    </recommendedName>
</protein>
<dbReference type="Pfam" id="PF00069">
    <property type="entry name" value="Pkinase"/>
    <property type="match status" value="1"/>
</dbReference>
<dbReference type="GO" id="GO:0004674">
    <property type="term" value="F:protein serine/threonine kinase activity"/>
    <property type="evidence" value="ECO:0007669"/>
    <property type="project" value="UniProtKB-KW"/>
</dbReference>
<evidence type="ECO:0000256" key="3">
    <source>
        <dbReference type="ARBA" id="ARBA00022679"/>
    </source>
</evidence>
<keyword evidence="3" id="KW-0808">Transferase</keyword>
<keyword evidence="9" id="KW-1133">Transmembrane helix</keyword>
<dbReference type="SUPFAM" id="SSF56112">
    <property type="entry name" value="Protein kinase-like (PK-like)"/>
    <property type="match status" value="1"/>
</dbReference>
<dbReference type="PANTHER" id="PTHR43289:SF6">
    <property type="entry name" value="SERINE_THREONINE-PROTEIN KINASE NEKL-3"/>
    <property type="match status" value="1"/>
</dbReference>
<organism evidence="11 12">
    <name type="scientific">Tautonia sociabilis</name>
    <dbReference type="NCBI Taxonomy" id="2080755"/>
    <lineage>
        <taxon>Bacteria</taxon>
        <taxon>Pseudomonadati</taxon>
        <taxon>Planctomycetota</taxon>
        <taxon>Planctomycetia</taxon>
        <taxon>Isosphaerales</taxon>
        <taxon>Isosphaeraceae</taxon>
        <taxon>Tautonia</taxon>
    </lineage>
</organism>
<dbReference type="SMART" id="SM00220">
    <property type="entry name" value="S_TKc"/>
    <property type="match status" value="1"/>
</dbReference>
<dbReference type="Gene3D" id="1.10.510.10">
    <property type="entry name" value="Transferase(Phosphotransferase) domain 1"/>
    <property type="match status" value="1"/>
</dbReference>
<dbReference type="FunFam" id="1.10.510.10:FF:000021">
    <property type="entry name" value="Serine/threonine protein kinase"/>
    <property type="match status" value="1"/>
</dbReference>
<dbReference type="InterPro" id="IPR011009">
    <property type="entry name" value="Kinase-like_dom_sf"/>
</dbReference>
<keyword evidence="2 11" id="KW-0723">Serine/threonine-protein kinase</keyword>
<evidence type="ECO:0000256" key="4">
    <source>
        <dbReference type="ARBA" id="ARBA00022741"/>
    </source>
</evidence>
<dbReference type="EMBL" id="RYZH01000005">
    <property type="protein sequence ID" value="RUL89026.1"/>
    <property type="molecule type" value="Genomic_DNA"/>
</dbReference>
<keyword evidence="9" id="KW-0812">Transmembrane</keyword>
<dbReference type="PROSITE" id="PS50011">
    <property type="entry name" value="PROTEIN_KINASE_DOM"/>
    <property type="match status" value="1"/>
</dbReference>
<comment type="caution">
    <text evidence="11">The sequence shown here is derived from an EMBL/GenBank/DDBJ whole genome shotgun (WGS) entry which is preliminary data.</text>
</comment>
<reference evidence="11 12" key="1">
    <citation type="submission" date="2018-12" db="EMBL/GenBank/DDBJ databases">
        <authorList>
            <person name="Toschakov S.V."/>
        </authorList>
    </citation>
    <scope>NUCLEOTIDE SEQUENCE [LARGE SCALE GENOMIC DNA]</scope>
    <source>
        <strain evidence="11 12">GM2012</strain>
    </source>
</reference>
<evidence type="ECO:0000313" key="11">
    <source>
        <dbReference type="EMBL" id="RUL89026.1"/>
    </source>
</evidence>
<feature type="region of interest" description="Disordered" evidence="8">
    <location>
        <begin position="372"/>
        <end position="401"/>
    </location>
</feature>
<dbReference type="RefSeq" id="WP_126724020.1">
    <property type="nucleotide sequence ID" value="NZ_RYZH01000005.1"/>
</dbReference>
<proteinExistence type="predicted"/>
<evidence type="ECO:0000259" key="10">
    <source>
        <dbReference type="PROSITE" id="PS50011"/>
    </source>
</evidence>
<evidence type="ECO:0000256" key="9">
    <source>
        <dbReference type="SAM" id="Phobius"/>
    </source>
</evidence>
<evidence type="ECO:0000256" key="1">
    <source>
        <dbReference type="ARBA" id="ARBA00012513"/>
    </source>
</evidence>
<evidence type="ECO:0000256" key="7">
    <source>
        <dbReference type="PROSITE-ProRule" id="PRU10141"/>
    </source>
</evidence>
<dbReference type="InterPro" id="IPR008271">
    <property type="entry name" value="Ser/Thr_kinase_AS"/>
</dbReference>
<evidence type="ECO:0000256" key="6">
    <source>
        <dbReference type="ARBA" id="ARBA00022840"/>
    </source>
</evidence>
<keyword evidence="6 7" id="KW-0067">ATP-binding</keyword>
<feature type="region of interest" description="Disordered" evidence="8">
    <location>
        <begin position="313"/>
        <end position="358"/>
    </location>
</feature>
<keyword evidence="5 11" id="KW-0418">Kinase</keyword>